<organism evidence="1 2">
    <name type="scientific">Lacipirellula parvula</name>
    <dbReference type="NCBI Taxonomy" id="2650471"/>
    <lineage>
        <taxon>Bacteria</taxon>
        <taxon>Pseudomonadati</taxon>
        <taxon>Planctomycetota</taxon>
        <taxon>Planctomycetia</taxon>
        <taxon>Pirellulales</taxon>
        <taxon>Lacipirellulaceae</taxon>
        <taxon>Lacipirellula</taxon>
    </lineage>
</organism>
<keyword evidence="2" id="KW-1185">Reference proteome</keyword>
<evidence type="ECO:0000313" key="1">
    <source>
        <dbReference type="EMBL" id="BBO35658.1"/>
    </source>
</evidence>
<reference evidence="2" key="1">
    <citation type="submission" date="2019-10" db="EMBL/GenBank/DDBJ databases">
        <title>Lacipirellula parvula gen. nov., sp. nov., representing a lineage of planctomycetes widespread in freshwater anoxic habitats, and description of the family Lacipirellulaceae.</title>
        <authorList>
            <person name="Dedysh S.N."/>
            <person name="Kulichevskaya I.S."/>
            <person name="Beletsky A.V."/>
            <person name="Rakitin A.L."/>
            <person name="Mardanov A.V."/>
            <person name="Ivanova A.A."/>
            <person name="Saltykova V.X."/>
            <person name="Rijpstra W.I.C."/>
            <person name="Sinninghe Damste J.S."/>
            <person name="Ravin N.V."/>
        </authorList>
    </citation>
    <scope>NUCLEOTIDE SEQUENCE [LARGE SCALE GENOMIC DNA]</scope>
    <source>
        <strain evidence="2">PX69</strain>
    </source>
</reference>
<name>A0A5K7XGU0_9BACT</name>
<protein>
    <submittedName>
        <fullName evidence="1">Uncharacterized protein</fullName>
    </submittedName>
</protein>
<proteinExistence type="predicted"/>
<dbReference type="EMBL" id="AP021861">
    <property type="protein sequence ID" value="BBO35658.1"/>
    <property type="molecule type" value="Genomic_DNA"/>
</dbReference>
<sequence>MKPSFAAGRIMVDEEKPRRTTTLPAKLRMADDVLMLVSLAD</sequence>
<dbReference type="Proteomes" id="UP000326837">
    <property type="component" value="Chromosome"/>
</dbReference>
<dbReference type="AlphaFoldDB" id="A0A5K7XGU0"/>
<evidence type="ECO:0000313" key="2">
    <source>
        <dbReference type="Proteomes" id="UP000326837"/>
    </source>
</evidence>
<accession>A0A5K7XGU0</accession>
<gene>
    <name evidence="1" type="ORF">PLANPX_5270</name>
</gene>
<dbReference type="KEGG" id="lpav:PLANPX_5270"/>